<accession>D4TXL1</accession>
<evidence type="ECO:0000313" key="1">
    <source>
        <dbReference type="EMBL" id="EFF80322.1"/>
    </source>
</evidence>
<gene>
    <name evidence="1" type="ORF">HMPREF0970_00678</name>
</gene>
<proteinExistence type="predicted"/>
<dbReference type="HOGENOM" id="CLU_3303446_0_0_11"/>
<comment type="caution">
    <text evidence="1">The sequence shown here is derived from an EMBL/GenBank/DDBJ whole genome shotgun (WGS) entry which is preliminary data.</text>
</comment>
<organism evidence="1 2">
    <name type="scientific">Schaalia odontolytica F0309</name>
    <dbReference type="NCBI Taxonomy" id="649742"/>
    <lineage>
        <taxon>Bacteria</taxon>
        <taxon>Bacillati</taxon>
        <taxon>Actinomycetota</taxon>
        <taxon>Actinomycetes</taxon>
        <taxon>Actinomycetales</taxon>
        <taxon>Actinomycetaceae</taxon>
        <taxon>Schaalia</taxon>
    </lineage>
</organism>
<dbReference type="Proteomes" id="UP000003150">
    <property type="component" value="Unassembled WGS sequence"/>
</dbReference>
<sequence>MVPIYQKLCVLLISRLSAKAKRASRFLTRFQSVLVSLMS</sequence>
<reference evidence="1 2" key="1">
    <citation type="submission" date="2009-10" db="EMBL/GenBank/DDBJ databases">
        <authorList>
            <person name="Weinstock G."/>
            <person name="Sodergren E."/>
            <person name="Clifton S."/>
            <person name="Fulton L."/>
            <person name="Fulton B."/>
            <person name="Courtney L."/>
            <person name="Fronick C."/>
            <person name="Harrison M."/>
            <person name="Strong C."/>
            <person name="Farmer C."/>
            <person name="Delahaunty K."/>
            <person name="Markovic C."/>
            <person name="Hall O."/>
            <person name="Minx P."/>
            <person name="Tomlinson C."/>
            <person name="Mitreva M."/>
            <person name="Nelson J."/>
            <person name="Hou S."/>
            <person name="Wollam A."/>
            <person name="Pepin K.H."/>
            <person name="Johnson M."/>
            <person name="Bhonagiri V."/>
            <person name="Nash W.E."/>
            <person name="Warren W."/>
            <person name="Chinwalla A."/>
            <person name="Mardis E.R."/>
            <person name="Wilson R.K."/>
        </authorList>
    </citation>
    <scope>NUCLEOTIDE SEQUENCE [LARGE SCALE GENOMIC DNA]</scope>
    <source>
        <strain evidence="1 2">F0309</strain>
    </source>
</reference>
<protein>
    <submittedName>
        <fullName evidence="1">Uncharacterized protein</fullName>
    </submittedName>
</protein>
<evidence type="ECO:0000313" key="2">
    <source>
        <dbReference type="Proteomes" id="UP000003150"/>
    </source>
</evidence>
<name>D4TXL1_9ACTO</name>
<dbReference type="EMBL" id="ACYT02000018">
    <property type="protein sequence ID" value="EFF80322.1"/>
    <property type="molecule type" value="Genomic_DNA"/>
</dbReference>
<dbReference type="AlphaFoldDB" id="D4TXL1"/>